<protein>
    <recommendedName>
        <fullName evidence="2">Outer membrane protein beta-barrel domain-containing protein</fullName>
    </recommendedName>
</protein>
<organism evidence="1">
    <name type="scientific">Leptospirillum ferriphilum</name>
    <dbReference type="NCBI Taxonomy" id="178606"/>
    <lineage>
        <taxon>Bacteria</taxon>
        <taxon>Pseudomonadati</taxon>
        <taxon>Nitrospirota</taxon>
        <taxon>Nitrospiria</taxon>
        <taxon>Nitrospirales</taxon>
        <taxon>Nitrospiraceae</taxon>
        <taxon>Leptospirillum</taxon>
    </lineage>
</organism>
<evidence type="ECO:0000313" key="1">
    <source>
        <dbReference type="EMBL" id="HFT93802.1"/>
    </source>
</evidence>
<reference evidence="1" key="1">
    <citation type="journal article" date="2020" name="mSystems">
        <title>Genome- and Community-Level Interaction Insights into Carbon Utilization and Element Cycling Functions of Hydrothermarchaeota in Hydrothermal Sediment.</title>
        <authorList>
            <person name="Zhou Z."/>
            <person name="Liu Y."/>
            <person name="Xu W."/>
            <person name="Pan J."/>
            <person name="Luo Z.H."/>
            <person name="Li M."/>
        </authorList>
    </citation>
    <scope>NUCLEOTIDE SEQUENCE [LARGE SCALE GENOMIC DNA]</scope>
    <source>
        <strain evidence="1">SpSt-902</strain>
    </source>
</reference>
<evidence type="ECO:0008006" key="2">
    <source>
        <dbReference type="Google" id="ProtNLM"/>
    </source>
</evidence>
<gene>
    <name evidence="1" type="ORF">ENX03_07720</name>
</gene>
<comment type="caution">
    <text evidence="1">The sequence shown here is derived from an EMBL/GenBank/DDBJ whole genome shotgun (WGS) entry which is preliminary data.</text>
</comment>
<dbReference type="AlphaFoldDB" id="A0A7C3LT16"/>
<dbReference type="EMBL" id="DTMM01000161">
    <property type="protein sequence ID" value="HFT93802.1"/>
    <property type="molecule type" value="Genomic_DNA"/>
</dbReference>
<sequence length="222" mass="24022">MNFRFHHNKANLAIHTETDLRLASCRPQRSPACLPFVSLLLCCFMVLSAPNPASALDLQFLGDLTIAPVSPLQNAGIVGGGGDIRALWEVLPDWDAMISAGIQVFPTSTNPGPNTVTFQPNTSGIASVVPVTFGFSHVIYRTSKKNTFFLTGGIGPGFEFSYGANHPEIEPYAEVGGGFSLKEFFLEERLGVMPLAFGAYQPAQSGPLIMFITSFGIHFFEF</sequence>
<accession>A0A7C3LT16</accession>
<proteinExistence type="predicted"/>
<name>A0A7C3LT16_9BACT</name>